<evidence type="ECO:0000313" key="3">
    <source>
        <dbReference type="Proteomes" id="UP000315816"/>
    </source>
</evidence>
<dbReference type="InterPro" id="IPR003497">
    <property type="entry name" value="BRO_N_domain"/>
</dbReference>
<dbReference type="Pfam" id="PF02498">
    <property type="entry name" value="Bro-N"/>
    <property type="match status" value="1"/>
</dbReference>
<gene>
    <name evidence="2" type="ORF">FIL88_09680</name>
</gene>
<reference evidence="2 3" key="1">
    <citation type="submission" date="2019-06" db="EMBL/GenBank/DDBJ databases">
        <title>A novel species of marine bacteria.</title>
        <authorList>
            <person name="Wang Y."/>
        </authorList>
    </citation>
    <scope>NUCLEOTIDE SEQUENCE [LARGE SCALE GENOMIC DNA]</scope>
    <source>
        <strain evidence="2 3">MA1-10</strain>
    </source>
</reference>
<evidence type="ECO:0000313" key="2">
    <source>
        <dbReference type="EMBL" id="TQV67485.1"/>
    </source>
</evidence>
<dbReference type="RefSeq" id="WP_142853645.1">
    <property type="nucleotide sequence ID" value="NZ_FXWW01000002.1"/>
</dbReference>
<protein>
    <recommendedName>
        <fullName evidence="1">Bro-N domain-containing protein</fullName>
    </recommendedName>
</protein>
<evidence type="ECO:0000259" key="1">
    <source>
        <dbReference type="PROSITE" id="PS51750"/>
    </source>
</evidence>
<sequence>MRIHTQSPHIFNFHDHDIRVCEDEGQPWFVAADVLNIFGVQKNNRANWLMKLRRADKDKKRFHTPGGPQPMTVISESGLYTLLMRSDKSVAKDFQEWVTADVLPAVRKDGAYVLDEEKVASGEMSEDEFVMKAMQILSRKVERITAERDAALVKVAEQAPKVADYEARWSRHDTIGLTQFAEQSGLRKNKFTEALREMDYLFNRGSSRNIPYAKHMDELFVRRDTAQGFPQTFITKQGAEHFQGLIAQGTFDHIRTTNA</sequence>
<dbReference type="Proteomes" id="UP000315816">
    <property type="component" value="Unassembled WGS sequence"/>
</dbReference>
<dbReference type="PANTHER" id="PTHR36180:SF2">
    <property type="entry name" value="BRO FAMILY PROTEIN"/>
    <property type="match status" value="1"/>
</dbReference>
<comment type="caution">
    <text evidence="2">The sequence shown here is derived from an EMBL/GenBank/DDBJ whole genome shotgun (WGS) entry which is preliminary data.</text>
</comment>
<keyword evidence="3" id="KW-1185">Reference proteome</keyword>
<name>A0A545SR73_9RHOB</name>
<dbReference type="EMBL" id="VICH01000006">
    <property type="protein sequence ID" value="TQV67485.1"/>
    <property type="molecule type" value="Genomic_DNA"/>
</dbReference>
<proteinExistence type="predicted"/>
<dbReference type="SMART" id="SM01040">
    <property type="entry name" value="Bro-N"/>
    <property type="match status" value="1"/>
</dbReference>
<dbReference type="PANTHER" id="PTHR36180">
    <property type="entry name" value="DNA-BINDING PROTEIN-RELATED-RELATED"/>
    <property type="match status" value="1"/>
</dbReference>
<organism evidence="2 3">
    <name type="scientific">Aliiroseovarius halocynthiae</name>
    <dbReference type="NCBI Taxonomy" id="985055"/>
    <lineage>
        <taxon>Bacteria</taxon>
        <taxon>Pseudomonadati</taxon>
        <taxon>Pseudomonadota</taxon>
        <taxon>Alphaproteobacteria</taxon>
        <taxon>Rhodobacterales</taxon>
        <taxon>Paracoccaceae</taxon>
        <taxon>Aliiroseovarius</taxon>
    </lineage>
</organism>
<dbReference type="InterPro" id="IPR005039">
    <property type="entry name" value="Ant_C"/>
</dbReference>
<dbReference type="AlphaFoldDB" id="A0A545SR73"/>
<accession>A0A545SR73</accession>
<dbReference type="OrthoDB" id="9808959at2"/>
<dbReference type="GO" id="GO:0003677">
    <property type="term" value="F:DNA binding"/>
    <property type="evidence" value="ECO:0007669"/>
    <property type="project" value="InterPro"/>
</dbReference>
<dbReference type="Pfam" id="PF03374">
    <property type="entry name" value="ANT"/>
    <property type="match status" value="1"/>
</dbReference>
<feature type="domain" description="Bro-N" evidence="1">
    <location>
        <begin position="2"/>
        <end position="110"/>
    </location>
</feature>
<dbReference type="PROSITE" id="PS51750">
    <property type="entry name" value="BRO_N"/>
    <property type="match status" value="1"/>
</dbReference>